<evidence type="ECO:0000313" key="2">
    <source>
        <dbReference type="EMBL" id="VVC90495.1"/>
    </source>
</evidence>
<protein>
    <submittedName>
        <fullName evidence="2">Uncharacterized protein</fullName>
    </submittedName>
</protein>
<organism evidence="2 3">
    <name type="scientific">Leptidea sinapis</name>
    <dbReference type="NCBI Taxonomy" id="189913"/>
    <lineage>
        <taxon>Eukaryota</taxon>
        <taxon>Metazoa</taxon>
        <taxon>Ecdysozoa</taxon>
        <taxon>Arthropoda</taxon>
        <taxon>Hexapoda</taxon>
        <taxon>Insecta</taxon>
        <taxon>Pterygota</taxon>
        <taxon>Neoptera</taxon>
        <taxon>Endopterygota</taxon>
        <taxon>Lepidoptera</taxon>
        <taxon>Glossata</taxon>
        <taxon>Ditrysia</taxon>
        <taxon>Papilionoidea</taxon>
        <taxon>Pieridae</taxon>
        <taxon>Dismorphiinae</taxon>
        <taxon>Leptidea</taxon>
    </lineage>
</organism>
<keyword evidence="3" id="KW-1185">Reference proteome</keyword>
<evidence type="ECO:0000256" key="1">
    <source>
        <dbReference type="SAM" id="Phobius"/>
    </source>
</evidence>
<gene>
    <name evidence="2" type="ORF">LSINAPIS_LOCUS3387</name>
</gene>
<reference evidence="2 3" key="1">
    <citation type="submission" date="2017-07" db="EMBL/GenBank/DDBJ databases">
        <authorList>
            <person name="Talla V."/>
            <person name="Backstrom N."/>
        </authorList>
    </citation>
    <scope>NUCLEOTIDE SEQUENCE [LARGE SCALE GENOMIC DNA]</scope>
</reference>
<name>A0A5E4PWT8_9NEOP</name>
<keyword evidence="1" id="KW-0812">Transmembrane</keyword>
<proteinExistence type="predicted"/>
<sequence length="95" mass="10582">MFTFPKPSAIVFIKLTRGFVSYHSVFHVPKIYTLIYATIIWSNILLAVIIIILILFAVLFCCCACVILLRFLLEPAVALCNCTTRLDGKTALVTG</sequence>
<keyword evidence="1" id="KW-0472">Membrane</keyword>
<evidence type="ECO:0000313" key="3">
    <source>
        <dbReference type="Proteomes" id="UP000324832"/>
    </source>
</evidence>
<dbReference type="Proteomes" id="UP000324832">
    <property type="component" value="Unassembled WGS sequence"/>
</dbReference>
<accession>A0A5E4PWT8</accession>
<dbReference type="EMBL" id="FZQP02000795">
    <property type="protein sequence ID" value="VVC90495.1"/>
    <property type="molecule type" value="Genomic_DNA"/>
</dbReference>
<feature type="transmembrane region" description="Helical" evidence="1">
    <location>
        <begin position="44"/>
        <end position="69"/>
    </location>
</feature>
<dbReference type="AlphaFoldDB" id="A0A5E4PWT8"/>
<feature type="non-terminal residue" evidence="2">
    <location>
        <position position="95"/>
    </location>
</feature>
<keyword evidence="1" id="KW-1133">Transmembrane helix</keyword>